<dbReference type="InterPro" id="IPR036388">
    <property type="entry name" value="WH-like_DNA-bd_sf"/>
</dbReference>
<accession>A0ABP3Y5V5</accession>
<proteinExistence type="predicted"/>
<dbReference type="RefSeq" id="WP_343788360.1">
    <property type="nucleotide sequence ID" value="NZ_BAAAFH010000022.1"/>
</dbReference>
<name>A0ABP3Y5V5_9FLAO</name>
<evidence type="ECO:0000259" key="4">
    <source>
        <dbReference type="Pfam" id="PF12802"/>
    </source>
</evidence>
<sequence length="161" mass="18847">MRKREFYIEQVGLFYENYGLPRMAGRILGHLLSSESDAISFEELQKSLQASKGSISSNVNLLLNQKLIIKHTIPGDRKTYFTLSYNSLNAIIEEKAKSVTAFRKLFEKGIGFHTDQHTPKHEILSEIIHYYQFLEKEMPLLKEKWENKRKTIHNDNRKKSC</sequence>
<evidence type="ECO:0000256" key="2">
    <source>
        <dbReference type="ARBA" id="ARBA00023125"/>
    </source>
</evidence>
<evidence type="ECO:0000313" key="6">
    <source>
        <dbReference type="Proteomes" id="UP001501126"/>
    </source>
</evidence>
<dbReference type="Proteomes" id="UP001501126">
    <property type="component" value="Unassembled WGS sequence"/>
</dbReference>
<gene>
    <name evidence="5" type="ORF">GCM10009118_25450</name>
</gene>
<keyword evidence="3" id="KW-0804">Transcription</keyword>
<keyword evidence="6" id="KW-1185">Reference proteome</keyword>
<dbReference type="PANTHER" id="PTHR38465">
    <property type="entry name" value="HTH-TYPE TRANSCRIPTIONAL REGULATOR MJ1563-RELATED"/>
    <property type="match status" value="1"/>
</dbReference>
<keyword evidence="1" id="KW-0805">Transcription regulation</keyword>
<dbReference type="InterPro" id="IPR036390">
    <property type="entry name" value="WH_DNA-bd_sf"/>
</dbReference>
<dbReference type="Gene3D" id="1.10.287.160">
    <property type="entry name" value="HR1 repeat"/>
    <property type="match status" value="1"/>
</dbReference>
<dbReference type="InterPro" id="IPR000835">
    <property type="entry name" value="HTH_MarR-typ"/>
</dbReference>
<dbReference type="Pfam" id="PF12802">
    <property type="entry name" value="MarR_2"/>
    <property type="match status" value="1"/>
</dbReference>
<reference evidence="6" key="1">
    <citation type="journal article" date="2019" name="Int. J. Syst. Evol. Microbiol.">
        <title>The Global Catalogue of Microorganisms (GCM) 10K type strain sequencing project: providing services to taxonomists for standard genome sequencing and annotation.</title>
        <authorList>
            <consortium name="The Broad Institute Genomics Platform"/>
            <consortium name="The Broad Institute Genome Sequencing Center for Infectious Disease"/>
            <person name="Wu L."/>
            <person name="Ma J."/>
        </authorList>
    </citation>
    <scope>NUCLEOTIDE SEQUENCE [LARGE SCALE GENOMIC DNA]</scope>
    <source>
        <strain evidence="6">JCM 16083</strain>
    </source>
</reference>
<comment type="caution">
    <text evidence="5">The sequence shown here is derived from an EMBL/GenBank/DDBJ whole genome shotgun (WGS) entry which is preliminary data.</text>
</comment>
<evidence type="ECO:0000256" key="1">
    <source>
        <dbReference type="ARBA" id="ARBA00023015"/>
    </source>
</evidence>
<protein>
    <submittedName>
        <fullName evidence="5">MarR family transcriptional regulator</fullName>
    </submittedName>
</protein>
<dbReference type="InterPro" id="IPR052362">
    <property type="entry name" value="HTH-GbsR_regulator"/>
</dbReference>
<keyword evidence="2" id="KW-0238">DNA-binding</keyword>
<organism evidence="5 6">
    <name type="scientific">Wandonia haliotis</name>
    <dbReference type="NCBI Taxonomy" id="574963"/>
    <lineage>
        <taxon>Bacteria</taxon>
        <taxon>Pseudomonadati</taxon>
        <taxon>Bacteroidota</taxon>
        <taxon>Flavobacteriia</taxon>
        <taxon>Flavobacteriales</taxon>
        <taxon>Crocinitomicaceae</taxon>
        <taxon>Wandonia</taxon>
    </lineage>
</organism>
<dbReference type="PANTHER" id="PTHR38465:SF2">
    <property type="entry name" value="HTH-TYPE TRANSCRIPTIONAL REGULATOR MMPR5"/>
    <property type="match status" value="1"/>
</dbReference>
<dbReference type="Gene3D" id="1.10.10.10">
    <property type="entry name" value="Winged helix-like DNA-binding domain superfamily/Winged helix DNA-binding domain"/>
    <property type="match status" value="1"/>
</dbReference>
<feature type="domain" description="HTH marR-type" evidence="4">
    <location>
        <begin position="18"/>
        <end position="78"/>
    </location>
</feature>
<dbReference type="SUPFAM" id="SSF46785">
    <property type="entry name" value="Winged helix' DNA-binding domain"/>
    <property type="match status" value="1"/>
</dbReference>
<evidence type="ECO:0000313" key="5">
    <source>
        <dbReference type="EMBL" id="GAA0876135.1"/>
    </source>
</evidence>
<evidence type="ECO:0000256" key="3">
    <source>
        <dbReference type="ARBA" id="ARBA00023163"/>
    </source>
</evidence>
<dbReference type="EMBL" id="BAAAFH010000022">
    <property type="protein sequence ID" value="GAA0876135.1"/>
    <property type="molecule type" value="Genomic_DNA"/>
</dbReference>